<dbReference type="GO" id="GO:0005794">
    <property type="term" value="C:Golgi apparatus"/>
    <property type="evidence" value="ECO:0007669"/>
    <property type="project" value="TreeGrafter"/>
</dbReference>
<keyword evidence="3 7" id="KW-0812">Transmembrane</keyword>
<protein>
    <submittedName>
        <fullName evidence="10">Uncharacterized protein</fullName>
    </submittedName>
</protein>
<name>I3S927_LOTJA</name>
<feature type="transmembrane region" description="Helical" evidence="7">
    <location>
        <begin position="12"/>
        <end position="31"/>
    </location>
</feature>
<sequence length="212" mass="24880">MAKPELHQLQYFFFFCSILLCFFFHCTLSLINPEDVPSWLSMEIEDVNMVQTSSGSWNKCDFSVGKWVFDQSYPLYDSNCPYLSTAVTCQKNGRPDSDYEKWKWKPDSCSMPRFDALKFLGKMRRKRIMLVGDSIMRNQWESLVCLVQGVIPTDRKRVTYNGPSMAFHAMDFETSIEFFWAPLLVELKKGTENKRILHLDLIEENARYWKGS</sequence>
<dbReference type="EMBL" id="BT136974">
    <property type="protein sequence ID" value="AFK36769.1"/>
    <property type="molecule type" value="mRNA"/>
</dbReference>
<evidence type="ECO:0000256" key="2">
    <source>
        <dbReference type="ARBA" id="ARBA00007727"/>
    </source>
</evidence>
<accession>I3S927</accession>
<evidence type="ECO:0000256" key="1">
    <source>
        <dbReference type="ARBA" id="ARBA00004167"/>
    </source>
</evidence>
<comment type="similarity">
    <text evidence="2">Belongs to the PC-esterase family. TBL subfamily.</text>
</comment>
<evidence type="ECO:0000256" key="3">
    <source>
        <dbReference type="ARBA" id="ARBA00022692"/>
    </source>
</evidence>
<organism evidence="10">
    <name type="scientific">Lotus japonicus</name>
    <name type="common">Lotus corniculatus var. japonicus</name>
    <dbReference type="NCBI Taxonomy" id="34305"/>
    <lineage>
        <taxon>Eukaryota</taxon>
        <taxon>Viridiplantae</taxon>
        <taxon>Streptophyta</taxon>
        <taxon>Embryophyta</taxon>
        <taxon>Tracheophyta</taxon>
        <taxon>Spermatophyta</taxon>
        <taxon>Magnoliopsida</taxon>
        <taxon>eudicotyledons</taxon>
        <taxon>Gunneridae</taxon>
        <taxon>Pentapetalae</taxon>
        <taxon>rosids</taxon>
        <taxon>fabids</taxon>
        <taxon>Fabales</taxon>
        <taxon>Fabaceae</taxon>
        <taxon>Papilionoideae</taxon>
        <taxon>50 kb inversion clade</taxon>
        <taxon>NPAAA clade</taxon>
        <taxon>Hologalegina</taxon>
        <taxon>robinioid clade</taxon>
        <taxon>Loteae</taxon>
        <taxon>Lotus</taxon>
    </lineage>
</organism>
<dbReference type="InterPro" id="IPR026057">
    <property type="entry name" value="TBL_C"/>
</dbReference>
<feature type="domain" description="Trichome birefringence-like N-terminal" evidence="9">
    <location>
        <begin position="59"/>
        <end position="110"/>
    </location>
</feature>
<keyword evidence="4" id="KW-0735">Signal-anchor</keyword>
<evidence type="ECO:0000256" key="7">
    <source>
        <dbReference type="SAM" id="Phobius"/>
    </source>
</evidence>
<dbReference type="AlphaFoldDB" id="I3S927"/>
<dbReference type="GO" id="GO:0016413">
    <property type="term" value="F:O-acetyltransferase activity"/>
    <property type="evidence" value="ECO:0007669"/>
    <property type="project" value="InterPro"/>
</dbReference>
<dbReference type="Pfam" id="PF14416">
    <property type="entry name" value="PMR5N"/>
    <property type="match status" value="1"/>
</dbReference>
<evidence type="ECO:0000256" key="5">
    <source>
        <dbReference type="ARBA" id="ARBA00022989"/>
    </source>
</evidence>
<evidence type="ECO:0000256" key="6">
    <source>
        <dbReference type="ARBA" id="ARBA00023136"/>
    </source>
</evidence>
<dbReference type="PANTHER" id="PTHR32285:SF155">
    <property type="entry name" value="PROTEIN TRICHOME BIREFRINGENCE-LIKE 36"/>
    <property type="match status" value="1"/>
</dbReference>
<comment type="subcellular location">
    <subcellularLocation>
        <location evidence="1">Membrane</location>
        <topology evidence="1">Single-pass membrane protein</topology>
    </subcellularLocation>
</comment>
<proteinExistence type="evidence at transcript level"/>
<dbReference type="PANTHER" id="PTHR32285">
    <property type="entry name" value="PROTEIN TRICHOME BIREFRINGENCE-LIKE 9-RELATED"/>
    <property type="match status" value="1"/>
</dbReference>
<dbReference type="GO" id="GO:0016020">
    <property type="term" value="C:membrane"/>
    <property type="evidence" value="ECO:0007669"/>
    <property type="project" value="UniProtKB-SubCell"/>
</dbReference>
<keyword evidence="5 7" id="KW-1133">Transmembrane helix</keyword>
<dbReference type="Pfam" id="PF13839">
    <property type="entry name" value="PC-Esterase"/>
    <property type="match status" value="1"/>
</dbReference>
<reference evidence="10" key="1">
    <citation type="submission" date="2012-05" db="EMBL/GenBank/DDBJ databases">
        <authorList>
            <person name="Krishnakumar V."/>
            <person name="Cheung F."/>
            <person name="Xiao Y."/>
            <person name="Chan A."/>
            <person name="Moskal W.A."/>
            <person name="Town C.D."/>
        </authorList>
    </citation>
    <scope>NUCLEOTIDE SEQUENCE</scope>
</reference>
<evidence type="ECO:0000259" key="8">
    <source>
        <dbReference type="Pfam" id="PF13839"/>
    </source>
</evidence>
<keyword evidence="6 7" id="KW-0472">Membrane</keyword>
<feature type="domain" description="Trichome birefringence-like C-terminal" evidence="8">
    <location>
        <begin position="111"/>
        <end position="211"/>
    </location>
</feature>
<evidence type="ECO:0000313" key="10">
    <source>
        <dbReference type="EMBL" id="AFK36769.1"/>
    </source>
</evidence>
<dbReference type="InterPro" id="IPR029962">
    <property type="entry name" value="TBL"/>
</dbReference>
<evidence type="ECO:0000256" key="4">
    <source>
        <dbReference type="ARBA" id="ARBA00022968"/>
    </source>
</evidence>
<dbReference type="InterPro" id="IPR025846">
    <property type="entry name" value="TBL_N"/>
</dbReference>
<evidence type="ECO:0000259" key="9">
    <source>
        <dbReference type="Pfam" id="PF14416"/>
    </source>
</evidence>